<dbReference type="Pfam" id="PF01593">
    <property type="entry name" value="Amino_oxidase"/>
    <property type="match status" value="1"/>
</dbReference>
<dbReference type="EMBL" id="CP071868">
    <property type="protein sequence ID" value="QTE29204.1"/>
    <property type="molecule type" value="Genomic_DNA"/>
</dbReference>
<dbReference type="KEGG" id="psic:J4E96_18265"/>
<dbReference type="RefSeq" id="WP_227423469.1">
    <property type="nucleotide sequence ID" value="NZ_CP071868.1"/>
</dbReference>
<dbReference type="Proteomes" id="UP000663937">
    <property type="component" value="Chromosome"/>
</dbReference>
<evidence type="ECO:0000313" key="3">
    <source>
        <dbReference type="Proteomes" id="UP000663937"/>
    </source>
</evidence>
<dbReference type="Gene3D" id="3.50.50.60">
    <property type="entry name" value="FAD/NAD(P)-binding domain"/>
    <property type="match status" value="1"/>
</dbReference>
<sequence>MASPPVGPVPPAGPAPLPGRCDVVVVGAGLAGLACALRLARAGLDVLVLERAEAVGGRVRTDVVDGFRCDRGFQLLNTAYPEARRVLDLAVLDLQPLPGAVVVASGSGRRVLGDPRRTPAGLLPAALLGDLTAAGGLGEKAAFARWAIGCALRRPADLLAAPDEPWGDALDRRGVADGLRRGVLDPFLAGVLGEADGVTSRRFVELLIRSFVRGRPSVPAAGMQAIPDQLAAALPAGAVRCGTRVDAVATGPGAELTVRTGDGTVTARAVVVATDPGAAAGLTGLAVPEVRPLTTFWHACADAPSRYGALHLDADRRGPLVNTVVLSNAARAYSPDGRALVASTMLGLPSADPADATSEAGVRRQLAHVYGVSTARWELVTEHAIAHALTAMAPPLDPRRAVALGDGLFVAGDHRDTASSQGALVSGRRAADAVLARVRGAAPGGPSVP</sequence>
<dbReference type="InterPro" id="IPR036188">
    <property type="entry name" value="FAD/NAD-bd_sf"/>
</dbReference>
<protein>
    <submittedName>
        <fullName evidence="2">FAD-dependent oxidoreductase</fullName>
    </submittedName>
</protein>
<organism evidence="2 3">
    <name type="scientific">Pengzhenrongella sicca</name>
    <dbReference type="NCBI Taxonomy" id="2819238"/>
    <lineage>
        <taxon>Bacteria</taxon>
        <taxon>Bacillati</taxon>
        <taxon>Actinomycetota</taxon>
        <taxon>Actinomycetes</taxon>
        <taxon>Micrococcales</taxon>
        <taxon>Pengzhenrongella</taxon>
    </lineage>
</organism>
<gene>
    <name evidence="2" type="ORF">J4E96_18265</name>
</gene>
<keyword evidence="3" id="KW-1185">Reference proteome</keyword>
<dbReference type="GO" id="GO:0016491">
    <property type="term" value="F:oxidoreductase activity"/>
    <property type="evidence" value="ECO:0007669"/>
    <property type="project" value="InterPro"/>
</dbReference>
<dbReference type="PANTHER" id="PTHR42841">
    <property type="entry name" value="AMINE OXIDASE"/>
    <property type="match status" value="1"/>
</dbReference>
<evidence type="ECO:0000313" key="2">
    <source>
        <dbReference type="EMBL" id="QTE29204.1"/>
    </source>
</evidence>
<accession>A0A8A4ZBD5</accession>
<dbReference type="AlphaFoldDB" id="A0A8A4ZBD5"/>
<dbReference type="InterPro" id="IPR002937">
    <property type="entry name" value="Amino_oxidase"/>
</dbReference>
<proteinExistence type="predicted"/>
<feature type="domain" description="Amine oxidase" evidence="1">
    <location>
        <begin position="30"/>
        <end position="435"/>
    </location>
</feature>
<evidence type="ECO:0000259" key="1">
    <source>
        <dbReference type="Pfam" id="PF01593"/>
    </source>
</evidence>
<dbReference type="SUPFAM" id="SSF51905">
    <property type="entry name" value="FAD/NAD(P)-binding domain"/>
    <property type="match status" value="1"/>
</dbReference>
<dbReference type="PRINTS" id="PR00419">
    <property type="entry name" value="ADXRDTASE"/>
</dbReference>
<reference evidence="2" key="1">
    <citation type="submission" date="2021-03" db="EMBL/GenBank/DDBJ databases">
        <title>Pengzhenrongella sicca gen. nov., sp. nov., a new member of suborder Micrococcineae isolated from High-Arctic tundra soil.</title>
        <authorList>
            <person name="Peng F."/>
        </authorList>
    </citation>
    <scope>NUCLEOTIDE SEQUENCE</scope>
    <source>
        <strain evidence="2">LRZ-2</strain>
    </source>
</reference>
<name>A0A8A4ZBD5_9MICO</name>